<protein>
    <submittedName>
        <fullName evidence="1">DUF4403 family protein</fullName>
    </submittedName>
</protein>
<evidence type="ECO:0000313" key="1">
    <source>
        <dbReference type="EMBL" id="MFD2936781.1"/>
    </source>
</evidence>
<dbReference type="EMBL" id="JBHUOM010000023">
    <property type="protein sequence ID" value="MFD2936781.1"/>
    <property type="molecule type" value="Genomic_DNA"/>
</dbReference>
<evidence type="ECO:0000313" key="2">
    <source>
        <dbReference type="Proteomes" id="UP001597512"/>
    </source>
</evidence>
<accession>A0ABW6AMM8</accession>
<proteinExistence type="predicted"/>
<keyword evidence="2" id="KW-1185">Reference proteome</keyword>
<dbReference type="Proteomes" id="UP001597512">
    <property type="component" value="Unassembled WGS sequence"/>
</dbReference>
<name>A0ABW6AMM8_9BACT</name>
<gene>
    <name evidence="1" type="ORF">ACFS25_23570</name>
</gene>
<dbReference type="RefSeq" id="WP_381505901.1">
    <property type="nucleotide sequence ID" value="NZ_JBHUOM010000023.1"/>
</dbReference>
<organism evidence="1 2">
    <name type="scientific">Spirosoma flavum</name>
    <dbReference type="NCBI Taxonomy" id="2048557"/>
    <lineage>
        <taxon>Bacteria</taxon>
        <taxon>Pseudomonadati</taxon>
        <taxon>Bacteroidota</taxon>
        <taxon>Cytophagia</taxon>
        <taxon>Cytophagales</taxon>
        <taxon>Cytophagaceae</taxon>
        <taxon>Spirosoma</taxon>
    </lineage>
</organism>
<dbReference type="InterPro" id="IPR025515">
    <property type="entry name" value="DUF4403"/>
</dbReference>
<dbReference type="Pfam" id="PF14356">
    <property type="entry name" value="DUF4403"/>
    <property type="match status" value="1"/>
</dbReference>
<reference evidence="2" key="1">
    <citation type="journal article" date="2019" name="Int. J. Syst. Evol. Microbiol.">
        <title>The Global Catalogue of Microorganisms (GCM) 10K type strain sequencing project: providing services to taxonomists for standard genome sequencing and annotation.</title>
        <authorList>
            <consortium name="The Broad Institute Genomics Platform"/>
            <consortium name="The Broad Institute Genome Sequencing Center for Infectious Disease"/>
            <person name="Wu L."/>
            <person name="Ma J."/>
        </authorList>
    </citation>
    <scope>NUCLEOTIDE SEQUENCE [LARGE SCALE GENOMIC DNA]</scope>
    <source>
        <strain evidence="2">KCTC 52490</strain>
    </source>
</reference>
<comment type="caution">
    <text evidence="1">The sequence shown here is derived from an EMBL/GenBank/DDBJ whole genome shotgun (WGS) entry which is preliminary data.</text>
</comment>
<sequence length="462" mass="52108">MKKFPPLLYYSISLVFILLMAQCQKIKPQPPKAEGFDPPIPSTISYVAGPITFQLRELEEKINQELDPVLVGKESKDGKVKGIVSLRVKRLGRVHVEYVDEQIKLSAPLQMWLTKPFSKDTTPPEKPFCVIQVNFKTPLTVTPNWRLASHTTFTDYNWLVQPEFRLLGKEISLTNMAQNILERHKTAIEAAIDSAVYNDLRLDQMVKPIWRDMQNPLLIDKNYGLWLVPKPISIAAGPVSGDKNQLTTHIRIALETQTELKPKSPEHAKTPLPILQKREQVSQRSELHLRSFIPYADINRMIALTITDKNKKFALGSLTIKNVSVYGGQRSVIVKTDVSGLLDGTIYLRGRPTFDTLTNTLRVTKLDFDSETWKVLSKSSNSVWHEGLRKLLESLLTISLGDDIAKLPSEIDKAFEKGSAGKKTDLGIKAFRFTPQKIAIRPDGIQALINVESKVKVNVNQL</sequence>